<gene>
    <name evidence="1" type="ORF">Hyperionvirus1_147</name>
</gene>
<accession>A0A3G5A5W3</accession>
<reference evidence="1" key="1">
    <citation type="submission" date="2018-10" db="EMBL/GenBank/DDBJ databases">
        <title>Hidden diversity of soil giant viruses.</title>
        <authorList>
            <person name="Schulz F."/>
            <person name="Alteio L."/>
            <person name="Goudeau D."/>
            <person name="Ryan E.M."/>
            <person name="Malmstrom R.R."/>
            <person name="Blanchard J."/>
            <person name="Woyke T."/>
        </authorList>
    </citation>
    <scope>NUCLEOTIDE SEQUENCE</scope>
    <source>
        <strain evidence="1">HYV1</strain>
    </source>
</reference>
<evidence type="ECO:0000313" key="1">
    <source>
        <dbReference type="EMBL" id="AYV82568.1"/>
    </source>
</evidence>
<sequence length="173" mass="19504">MKNCLDHLEQIRNIMKNILKTYSHASIDLFVGFSTGLSQQGTLVSFDKESGVFVLQSPDAFNTFSFYSDNIEYILVLGSERLKASSGNEKHSCFDICKNREQCCPLVEKIIPFANKSSFFRLSLDSASFPFSRLLSLPGNRGYIKIIDITGTYWIPCKNIIYFALITLPATNC</sequence>
<organism evidence="1">
    <name type="scientific">Hyperionvirus sp</name>
    <dbReference type="NCBI Taxonomy" id="2487770"/>
    <lineage>
        <taxon>Viruses</taxon>
        <taxon>Varidnaviria</taxon>
        <taxon>Bamfordvirae</taxon>
        <taxon>Nucleocytoviricota</taxon>
        <taxon>Megaviricetes</taxon>
        <taxon>Imitervirales</taxon>
        <taxon>Mimiviridae</taxon>
        <taxon>Klosneuvirinae</taxon>
    </lineage>
</organism>
<name>A0A3G5A5W3_9VIRU</name>
<dbReference type="EMBL" id="MK072383">
    <property type="protein sequence ID" value="AYV82568.1"/>
    <property type="molecule type" value="Genomic_DNA"/>
</dbReference>
<proteinExistence type="predicted"/>
<protein>
    <submittedName>
        <fullName evidence="1">Uncharacterized protein</fullName>
    </submittedName>
</protein>